<evidence type="ECO:0000313" key="10">
    <source>
        <dbReference type="EMBL" id="KAJ8443902.1"/>
    </source>
</evidence>
<keyword evidence="6" id="KW-0472">Membrane</keyword>
<accession>A0A9Q1KIJ4</accession>
<keyword evidence="3" id="KW-1134">Transmembrane beta strand</keyword>
<evidence type="ECO:0000256" key="8">
    <source>
        <dbReference type="SAM" id="MobiDB-lite"/>
    </source>
</evidence>
<dbReference type="InterPro" id="IPR039910">
    <property type="entry name" value="D15-like"/>
</dbReference>
<evidence type="ECO:0000256" key="7">
    <source>
        <dbReference type="ARBA" id="ARBA00024013"/>
    </source>
</evidence>
<evidence type="ECO:0000256" key="6">
    <source>
        <dbReference type="ARBA" id="ARBA00023136"/>
    </source>
</evidence>
<evidence type="ECO:0000313" key="11">
    <source>
        <dbReference type="Proteomes" id="UP001153076"/>
    </source>
</evidence>
<dbReference type="InterPro" id="IPR034746">
    <property type="entry name" value="POTRA"/>
</dbReference>
<proteinExistence type="inferred from homology"/>
<dbReference type="PANTHER" id="PTHR12815:SF18">
    <property type="entry name" value="SORTING AND ASSEMBLY MACHINERY COMPONENT 50 HOMOLOG"/>
    <property type="match status" value="1"/>
</dbReference>
<evidence type="ECO:0000256" key="5">
    <source>
        <dbReference type="ARBA" id="ARBA00022805"/>
    </source>
</evidence>
<dbReference type="Gene3D" id="2.40.160.50">
    <property type="entry name" value="membrane protein fhac: a member of the omp85/tpsb transporter family"/>
    <property type="match status" value="1"/>
</dbReference>
<gene>
    <name evidence="10" type="ORF">Cgig2_032726</name>
</gene>
<keyword evidence="11" id="KW-1185">Reference proteome</keyword>
<evidence type="ECO:0000256" key="2">
    <source>
        <dbReference type="ARBA" id="ARBA00010913"/>
    </source>
</evidence>
<comment type="similarity">
    <text evidence="2">Belongs to the SAM50/omp85 family.</text>
</comment>
<reference evidence="10" key="1">
    <citation type="submission" date="2022-04" db="EMBL/GenBank/DDBJ databases">
        <title>Carnegiea gigantea Genome sequencing and assembly v2.</title>
        <authorList>
            <person name="Copetti D."/>
            <person name="Sanderson M.J."/>
            <person name="Burquez A."/>
            <person name="Wojciechowski M.F."/>
        </authorList>
    </citation>
    <scope>NUCLEOTIDE SEQUENCE</scope>
    <source>
        <strain evidence="10">SGP5-SGP5p</strain>
        <tissue evidence="10">Aerial part</tissue>
    </source>
</reference>
<feature type="domain" description="POTRA" evidence="9">
    <location>
        <begin position="87"/>
        <end position="165"/>
    </location>
</feature>
<dbReference type="AlphaFoldDB" id="A0A9Q1KIJ4"/>
<dbReference type="PANTHER" id="PTHR12815">
    <property type="entry name" value="SORTING AND ASSEMBLY MACHINERY SAMM50 PROTEIN FAMILY MEMBER"/>
    <property type="match status" value="1"/>
</dbReference>
<dbReference type="EMBL" id="JAKOGI010000110">
    <property type="protein sequence ID" value="KAJ8443902.1"/>
    <property type="molecule type" value="Genomic_DNA"/>
</dbReference>
<dbReference type="GO" id="GO:0005741">
    <property type="term" value="C:mitochondrial outer membrane"/>
    <property type="evidence" value="ECO:0007669"/>
    <property type="project" value="UniProtKB-SubCell"/>
</dbReference>
<dbReference type="OrthoDB" id="1724197at2759"/>
<feature type="compositionally biased region" description="Basic and acidic residues" evidence="8">
    <location>
        <begin position="9"/>
        <end position="66"/>
    </location>
</feature>
<dbReference type="Gene3D" id="3.10.20.310">
    <property type="entry name" value="membrane protein fhac"/>
    <property type="match status" value="1"/>
</dbReference>
<dbReference type="InterPro" id="IPR010827">
    <property type="entry name" value="BamA/TamA_POTRA"/>
</dbReference>
<evidence type="ECO:0000259" key="9">
    <source>
        <dbReference type="PROSITE" id="PS51779"/>
    </source>
</evidence>
<organism evidence="10 11">
    <name type="scientific">Carnegiea gigantea</name>
    <dbReference type="NCBI Taxonomy" id="171969"/>
    <lineage>
        <taxon>Eukaryota</taxon>
        <taxon>Viridiplantae</taxon>
        <taxon>Streptophyta</taxon>
        <taxon>Embryophyta</taxon>
        <taxon>Tracheophyta</taxon>
        <taxon>Spermatophyta</taxon>
        <taxon>Magnoliopsida</taxon>
        <taxon>eudicotyledons</taxon>
        <taxon>Gunneridae</taxon>
        <taxon>Pentapetalae</taxon>
        <taxon>Caryophyllales</taxon>
        <taxon>Cactineae</taxon>
        <taxon>Cactaceae</taxon>
        <taxon>Cactoideae</taxon>
        <taxon>Echinocereeae</taxon>
        <taxon>Carnegiea</taxon>
    </lineage>
</organism>
<name>A0A9Q1KIJ4_9CARY</name>
<feature type="region of interest" description="Disordered" evidence="8">
    <location>
        <begin position="1"/>
        <end position="66"/>
    </location>
</feature>
<keyword evidence="5" id="KW-1002">Plastid outer membrane</keyword>
<dbReference type="Proteomes" id="UP001153076">
    <property type="component" value="Unassembled WGS sequence"/>
</dbReference>
<sequence length="596" mass="65302">MGGVASALEAKRGEEETGKSDDPKPPEEEKEISDDQKFPQEEKEKSDNQKLPQEEKEKLDDPKLPQEEKEILDDQKRLEGGLAGPALRVHDVIIKGNSRTKDSVIEATMDDLKRASTLGEVKEGIKDATSRLWQLGVFDYIQVTLHHGPIELPDTVNVVVSVKELPQEKLRQANVTLDASATCPDAGVNLKWKNLLGLADTWEGSVTYNGVEKGGEFSAKVSLPRLGDWVSPVSARAYLVCQDLLKLSSYKQNSLGFAFSLLDIKNHKLSYDLAWRTLTTDPSQIASKSVRRQLGHDLLSSIKYVYQVDKRVTLETSDQVLNMYSTLRPTQGYAYNFVTQLAGLYPDVRSARFLCQQFDLRYALPLRSLGKANAALNFGISGGIIIPWGRKLSIVDRIFMGGNSFSPVGSLGQLGSFSGFEYGRLGPSEPRRQTLHRDALGGDLALSAFANISFDLPVKTLRDAGIYGHVFACTGNLANVHDKGWRNFSYKNFLQTFRTSIGCGLVIPPKILPCAIEAVAVTPPPSNGGHHHRPPTLVRHLWSTATALPPPASPLPPATKAETSLASNLRSPSAHLLAGKHLCRLSPSLGLEFFSG</sequence>
<evidence type="ECO:0000256" key="1">
    <source>
        <dbReference type="ARBA" id="ARBA00004374"/>
    </source>
</evidence>
<keyword evidence="5" id="KW-0934">Plastid</keyword>
<dbReference type="PROSITE" id="PS51779">
    <property type="entry name" value="POTRA"/>
    <property type="match status" value="1"/>
</dbReference>
<evidence type="ECO:0000256" key="3">
    <source>
        <dbReference type="ARBA" id="ARBA00022452"/>
    </source>
</evidence>
<dbReference type="InterPro" id="IPR000184">
    <property type="entry name" value="Bac_surfAg_D15"/>
</dbReference>
<comment type="subcellular location">
    <subcellularLocation>
        <location evidence="1">Mitochondrion outer membrane</location>
        <topology evidence="1">Multi-pass membrane protein</topology>
    </subcellularLocation>
    <subcellularLocation>
        <location evidence="7">Plastid</location>
        <location evidence="7">Chloroplast outer membrane</location>
    </subcellularLocation>
</comment>
<protein>
    <recommendedName>
        <fullName evidence="9">POTRA domain-containing protein</fullName>
    </recommendedName>
</protein>
<dbReference type="Pfam" id="PF07244">
    <property type="entry name" value="POTRA"/>
    <property type="match status" value="1"/>
</dbReference>
<keyword evidence="4" id="KW-0812">Transmembrane</keyword>
<comment type="caution">
    <text evidence="10">The sequence shown here is derived from an EMBL/GenBank/DDBJ whole genome shotgun (WGS) entry which is preliminary data.</text>
</comment>
<evidence type="ECO:0000256" key="4">
    <source>
        <dbReference type="ARBA" id="ARBA00022692"/>
    </source>
</evidence>
<dbReference type="Pfam" id="PF01103">
    <property type="entry name" value="Omp85"/>
    <property type="match status" value="1"/>
</dbReference>
<dbReference type="GO" id="GO:0009707">
    <property type="term" value="C:chloroplast outer membrane"/>
    <property type="evidence" value="ECO:0007669"/>
    <property type="project" value="UniProtKB-SubCell"/>
</dbReference>